<dbReference type="Gene3D" id="1.20.272.10">
    <property type="match status" value="1"/>
</dbReference>
<proteinExistence type="inferred from homology"/>
<dbReference type="SUPFAM" id="SSF48019">
    <property type="entry name" value="post-AAA+ oligomerization domain-like"/>
    <property type="match status" value="1"/>
</dbReference>
<feature type="domain" description="Replication factor C C-terminal" evidence="6">
    <location>
        <begin position="250"/>
        <end position="334"/>
    </location>
</feature>
<dbReference type="GO" id="GO:0003677">
    <property type="term" value="F:DNA binding"/>
    <property type="evidence" value="ECO:0007669"/>
    <property type="project" value="InterPro"/>
</dbReference>
<evidence type="ECO:0000256" key="1">
    <source>
        <dbReference type="ARBA" id="ARBA00005378"/>
    </source>
</evidence>
<evidence type="ECO:0000313" key="8">
    <source>
        <dbReference type="Proteomes" id="UP000095192"/>
    </source>
</evidence>
<comment type="similarity">
    <text evidence="1">Belongs to the activator 1 small subunits family.</text>
</comment>
<dbReference type="CDD" id="cd00009">
    <property type="entry name" value="AAA"/>
    <property type="match status" value="1"/>
</dbReference>
<evidence type="ECO:0000256" key="3">
    <source>
        <dbReference type="ARBA" id="ARBA00022741"/>
    </source>
</evidence>
<dbReference type="InterPro" id="IPR008921">
    <property type="entry name" value="DNA_pol3_clamp-load_cplx_C"/>
</dbReference>
<dbReference type="FunFam" id="1.10.8.60:FF:000012">
    <property type="entry name" value="Replication factor C subunit 4"/>
    <property type="match status" value="1"/>
</dbReference>
<dbReference type="PANTHER" id="PTHR11669">
    <property type="entry name" value="REPLICATION FACTOR C / DNA POLYMERASE III GAMMA-TAU SUBUNIT"/>
    <property type="match status" value="1"/>
</dbReference>
<evidence type="ECO:0000256" key="2">
    <source>
        <dbReference type="ARBA" id="ARBA00022705"/>
    </source>
</evidence>
<dbReference type="InParanoid" id="A0A1D3CSX9"/>
<accession>A0A1D3CSX9</accession>
<dbReference type="GO" id="GO:0005634">
    <property type="term" value="C:nucleus"/>
    <property type="evidence" value="ECO:0007669"/>
    <property type="project" value="TreeGrafter"/>
</dbReference>
<comment type="caution">
    <text evidence="7">The sequence shown here is derived from an EMBL/GenBank/DDBJ whole genome shotgun (WGS) entry which is preliminary data.</text>
</comment>
<dbReference type="PANTHER" id="PTHR11669:SF5">
    <property type="entry name" value="REPLICATION FACTOR C SUBUNIT 2"/>
    <property type="match status" value="1"/>
</dbReference>
<dbReference type="Gene3D" id="1.10.8.60">
    <property type="match status" value="1"/>
</dbReference>
<keyword evidence="8" id="KW-1185">Reference proteome</keyword>
<keyword evidence="4" id="KW-0067">ATP-binding</keyword>
<dbReference type="InterPro" id="IPR050238">
    <property type="entry name" value="DNA_Rep/Repair_Clamp_Loader"/>
</dbReference>
<dbReference type="Pfam" id="PF08542">
    <property type="entry name" value="Rep_fac_C"/>
    <property type="match status" value="1"/>
</dbReference>
<dbReference type="AlphaFoldDB" id="A0A1D3CSX9"/>
<dbReference type="EMBL" id="JROU02002071">
    <property type="protein sequence ID" value="OEH74300.1"/>
    <property type="molecule type" value="Genomic_DNA"/>
</dbReference>
<evidence type="ECO:0000256" key="4">
    <source>
        <dbReference type="ARBA" id="ARBA00022840"/>
    </source>
</evidence>
<keyword evidence="2" id="KW-0235">DNA replication</keyword>
<evidence type="ECO:0000256" key="5">
    <source>
        <dbReference type="SAM" id="MobiDB-lite"/>
    </source>
</evidence>
<protein>
    <submittedName>
        <fullName evidence="7">Replication factor c</fullName>
    </submittedName>
</protein>
<organism evidence="7 8">
    <name type="scientific">Cyclospora cayetanensis</name>
    <dbReference type="NCBI Taxonomy" id="88456"/>
    <lineage>
        <taxon>Eukaryota</taxon>
        <taxon>Sar</taxon>
        <taxon>Alveolata</taxon>
        <taxon>Apicomplexa</taxon>
        <taxon>Conoidasida</taxon>
        <taxon>Coccidia</taxon>
        <taxon>Eucoccidiorida</taxon>
        <taxon>Eimeriorina</taxon>
        <taxon>Eimeriidae</taxon>
        <taxon>Cyclospora</taxon>
    </lineage>
</organism>
<dbReference type="GO" id="GO:0005524">
    <property type="term" value="F:ATP binding"/>
    <property type="evidence" value="ECO:0007669"/>
    <property type="project" value="UniProtKB-KW"/>
</dbReference>
<dbReference type="Proteomes" id="UP000095192">
    <property type="component" value="Unassembled WGS sequence"/>
</dbReference>
<dbReference type="CDD" id="cd18140">
    <property type="entry name" value="HLD_clamp_RFC"/>
    <property type="match status" value="1"/>
</dbReference>
<dbReference type="VEuPathDB" id="ToxoDB:LOC34620267"/>
<keyword evidence="3" id="KW-0547">Nucleotide-binding</keyword>
<dbReference type="Pfam" id="PF13177">
    <property type="entry name" value="DNA_pol3_delta2"/>
    <property type="match status" value="1"/>
</dbReference>
<dbReference type="GO" id="GO:0003689">
    <property type="term" value="F:DNA clamp loader activity"/>
    <property type="evidence" value="ECO:0007669"/>
    <property type="project" value="TreeGrafter"/>
</dbReference>
<evidence type="ECO:0000313" key="7">
    <source>
        <dbReference type="EMBL" id="OEH74300.1"/>
    </source>
</evidence>
<gene>
    <name evidence="7" type="ORF">cyc_03599</name>
</gene>
<dbReference type="VEuPathDB" id="ToxoDB:cyc_03599"/>
<dbReference type="GO" id="GO:0006281">
    <property type="term" value="P:DNA repair"/>
    <property type="evidence" value="ECO:0007669"/>
    <property type="project" value="TreeGrafter"/>
</dbReference>
<dbReference type="Gene3D" id="3.40.50.300">
    <property type="entry name" value="P-loop containing nucleotide triphosphate hydrolases"/>
    <property type="match status" value="2"/>
</dbReference>
<dbReference type="InterPro" id="IPR047854">
    <property type="entry name" value="RFC_lid"/>
</dbReference>
<dbReference type="InterPro" id="IPR027417">
    <property type="entry name" value="P-loop_NTPase"/>
</dbReference>
<dbReference type="GO" id="GO:0005663">
    <property type="term" value="C:DNA replication factor C complex"/>
    <property type="evidence" value="ECO:0007669"/>
    <property type="project" value="TreeGrafter"/>
</dbReference>
<name>A0A1D3CSX9_9EIME</name>
<dbReference type="SUPFAM" id="SSF52540">
    <property type="entry name" value="P-loop containing nucleoside triphosphate hydrolases"/>
    <property type="match status" value="1"/>
</dbReference>
<dbReference type="Pfam" id="PF21960">
    <property type="entry name" value="RCF1-5-like_lid"/>
    <property type="match status" value="1"/>
</dbReference>
<sequence length="362" mass="39139">MDVLEPPTASTPFCHPTGELPASANNSSSGTDSIWIEKYRPQTLDDVVGNEEVLQRLRLIALEGNMPHLLLAPSVSASTPPVAPAPLLPSSSAAVAASRPARRTIEVVRDRIKAFAKEKRDLPPGRHKIIILDEVDSMTEAAQQALRRIMELHSDTTRFALACNSSSAVIEPLQSRCSILRFTKLSDAHLVQRLREVCAKENVTFTDDGIEALVFSADGDMRNALNNLQSTVSGFGLVNKANVEKVCDTPPPEMLRRILQHCTAGDWYGAQSVAQVVLGLGYTPLDVVTTLRGVLRRSDAELQEHLLLEFLGIVGMTHMTMAGGLATELQMESVAPAPVVSPVAIAVALPFETDSGYPHLNI</sequence>
<reference evidence="7 8" key="1">
    <citation type="journal article" date="2016" name="BMC Genomics">
        <title>Comparative genomics reveals Cyclospora cayetanensis possesses coccidia-like metabolism and invasion components but unique surface antigens.</title>
        <authorList>
            <person name="Liu S."/>
            <person name="Wang L."/>
            <person name="Zheng H."/>
            <person name="Xu Z."/>
            <person name="Roellig D.M."/>
            <person name="Li N."/>
            <person name="Frace M.A."/>
            <person name="Tang K."/>
            <person name="Arrowood M.J."/>
            <person name="Moss D.M."/>
            <person name="Zhang L."/>
            <person name="Feng Y."/>
            <person name="Xiao L."/>
        </authorList>
    </citation>
    <scope>NUCLEOTIDE SEQUENCE [LARGE SCALE GENOMIC DNA]</scope>
    <source>
        <strain evidence="7 8">CHN_HEN01</strain>
    </source>
</reference>
<dbReference type="InterPro" id="IPR013748">
    <property type="entry name" value="Rep_factorC_C"/>
</dbReference>
<dbReference type="GO" id="GO:0006261">
    <property type="term" value="P:DNA-templated DNA replication"/>
    <property type="evidence" value="ECO:0007669"/>
    <property type="project" value="TreeGrafter"/>
</dbReference>
<feature type="region of interest" description="Disordered" evidence="5">
    <location>
        <begin position="1"/>
        <end position="31"/>
    </location>
</feature>
<dbReference type="FunCoup" id="A0A1D3CSX9">
    <property type="interactions" value="283"/>
</dbReference>
<evidence type="ECO:0000259" key="6">
    <source>
        <dbReference type="Pfam" id="PF08542"/>
    </source>
</evidence>